<evidence type="ECO:0000313" key="5">
    <source>
        <dbReference type="EMBL" id="GIH72817.1"/>
    </source>
</evidence>
<dbReference type="PIRSF" id="PIRSF500136">
    <property type="entry name" value="UDP_ManNAc_DH"/>
    <property type="match status" value="1"/>
</dbReference>
<dbReference type="InterPro" id="IPR014026">
    <property type="entry name" value="UDP-Glc/GDP-Man_DH_dimer"/>
</dbReference>
<dbReference type="NCBIfam" id="TIGR03026">
    <property type="entry name" value="NDP-sugDHase"/>
    <property type="match status" value="1"/>
</dbReference>
<dbReference type="EMBL" id="BOOG01000063">
    <property type="protein sequence ID" value="GIH72817.1"/>
    <property type="molecule type" value="Genomic_DNA"/>
</dbReference>
<accession>A0A8J3RBT5</accession>
<organism evidence="5 6">
    <name type="scientific">Sphaerimonospora thailandensis</name>
    <dbReference type="NCBI Taxonomy" id="795644"/>
    <lineage>
        <taxon>Bacteria</taxon>
        <taxon>Bacillati</taxon>
        <taxon>Actinomycetota</taxon>
        <taxon>Actinomycetes</taxon>
        <taxon>Streptosporangiales</taxon>
        <taxon>Streptosporangiaceae</taxon>
        <taxon>Sphaerimonospora</taxon>
    </lineage>
</organism>
<dbReference type="GO" id="GO:0016628">
    <property type="term" value="F:oxidoreductase activity, acting on the CH-CH group of donors, NAD or NADP as acceptor"/>
    <property type="evidence" value="ECO:0007669"/>
    <property type="project" value="InterPro"/>
</dbReference>
<gene>
    <name evidence="5" type="ORF">Mth01_50700</name>
</gene>
<dbReference type="InterPro" id="IPR008927">
    <property type="entry name" value="6-PGluconate_DH-like_C_sf"/>
</dbReference>
<dbReference type="Pfam" id="PF03721">
    <property type="entry name" value="UDPG_MGDP_dh_N"/>
    <property type="match status" value="1"/>
</dbReference>
<comment type="caution">
    <text evidence="5">The sequence shown here is derived from an EMBL/GenBank/DDBJ whole genome shotgun (WGS) entry which is preliminary data.</text>
</comment>
<dbReference type="InterPro" id="IPR014027">
    <property type="entry name" value="UDP-Glc/GDP-Man_DH_C"/>
</dbReference>
<dbReference type="Gene3D" id="3.40.50.720">
    <property type="entry name" value="NAD(P)-binding Rossmann-like Domain"/>
    <property type="match status" value="2"/>
</dbReference>
<reference evidence="5" key="1">
    <citation type="submission" date="2021-01" db="EMBL/GenBank/DDBJ databases">
        <title>Whole genome shotgun sequence of Sphaerimonospora thailandensis NBRC 107569.</title>
        <authorList>
            <person name="Komaki H."/>
            <person name="Tamura T."/>
        </authorList>
    </citation>
    <scope>NUCLEOTIDE SEQUENCE</scope>
    <source>
        <strain evidence="5">NBRC 107569</strain>
    </source>
</reference>
<comment type="similarity">
    <text evidence="3">Belongs to the UDP-glucose/GDP-mannose dehydrogenase family.</text>
</comment>
<dbReference type="InterPro" id="IPR036220">
    <property type="entry name" value="UDP-Glc/GDP-Man_DH_C_sf"/>
</dbReference>
<dbReference type="SUPFAM" id="SSF52413">
    <property type="entry name" value="UDP-glucose/GDP-mannose dehydrogenase C-terminal domain"/>
    <property type="match status" value="1"/>
</dbReference>
<dbReference type="SUPFAM" id="SSF51735">
    <property type="entry name" value="NAD(P)-binding Rossmann-fold domains"/>
    <property type="match status" value="1"/>
</dbReference>
<evidence type="ECO:0000313" key="6">
    <source>
        <dbReference type="Proteomes" id="UP000610966"/>
    </source>
</evidence>
<keyword evidence="1" id="KW-0560">Oxidoreductase</keyword>
<evidence type="ECO:0000256" key="2">
    <source>
        <dbReference type="ARBA" id="ARBA00023027"/>
    </source>
</evidence>
<proteinExistence type="inferred from homology"/>
<feature type="domain" description="UDP-glucose/GDP-mannose dehydrogenase C-terminal" evidence="4">
    <location>
        <begin position="323"/>
        <end position="418"/>
    </location>
</feature>
<keyword evidence="6" id="KW-1185">Reference proteome</keyword>
<dbReference type="GO" id="GO:0051287">
    <property type="term" value="F:NAD binding"/>
    <property type="evidence" value="ECO:0007669"/>
    <property type="project" value="InterPro"/>
</dbReference>
<dbReference type="PANTHER" id="PTHR43491">
    <property type="entry name" value="UDP-N-ACETYL-D-MANNOSAMINE DEHYDROGENASE"/>
    <property type="match status" value="1"/>
</dbReference>
<dbReference type="GO" id="GO:0016616">
    <property type="term" value="F:oxidoreductase activity, acting on the CH-OH group of donors, NAD or NADP as acceptor"/>
    <property type="evidence" value="ECO:0007669"/>
    <property type="project" value="InterPro"/>
</dbReference>
<dbReference type="SMART" id="SM00984">
    <property type="entry name" value="UDPG_MGDP_dh_C"/>
    <property type="match status" value="1"/>
</dbReference>
<dbReference type="SUPFAM" id="SSF48179">
    <property type="entry name" value="6-phosphogluconate dehydrogenase C-terminal domain-like"/>
    <property type="match status" value="1"/>
</dbReference>
<dbReference type="GO" id="GO:0000271">
    <property type="term" value="P:polysaccharide biosynthetic process"/>
    <property type="evidence" value="ECO:0007669"/>
    <property type="project" value="InterPro"/>
</dbReference>
<dbReference type="Pfam" id="PF00984">
    <property type="entry name" value="UDPG_MGDP_dh"/>
    <property type="match status" value="1"/>
</dbReference>
<dbReference type="Proteomes" id="UP000610966">
    <property type="component" value="Unassembled WGS sequence"/>
</dbReference>
<name>A0A8J3RBT5_9ACTN</name>
<evidence type="ECO:0000259" key="4">
    <source>
        <dbReference type="SMART" id="SM00984"/>
    </source>
</evidence>
<dbReference type="PIRSF" id="PIRSF000124">
    <property type="entry name" value="UDPglc_GDPman_dh"/>
    <property type="match status" value="1"/>
</dbReference>
<sequence length="425" mass="46147">MTSVDLPIDLTVIGLGYVGMPLAKEAAAAGLRVAGLDVDPRKVEAINAGQSYIDDLTDADLDAMVSSGFTATLDPSVLARSSTIVVCVPTPLDEDHRPDLSAVEGAVGAIAERLRPGTLVVLESTTWPGTTDELVRPILERKSGMVAGEDFHLAFSPERIDPGNPKFGLRNTPKVVGGYTSACRDRAAAFYARFVERVVPVSGTREAEMAKLLENTYRHVNIALVNEMAIFCDELGVNLWEAIEAASTKPFGFQKFLPGPGVGGHCIPVDPSYLSYTVRKLGYPFRFVELAQEINERMPSYVVARVQRLLNRDRKAVNGSRVLLLGVTYKPDIGDQRETPAVPVAEALLELGADLAYCDPYVTEWAVEGRAIPRAENLAEAVEAADITVLLQQHSVFDMDVVENRARLVLDTRGVLSTGDRVERL</sequence>
<dbReference type="AlphaFoldDB" id="A0A8J3RBT5"/>
<dbReference type="PANTHER" id="PTHR43491:SF1">
    <property type="entry name" value="UDP-N-ACETYL-D-MANNOSAMINE DEHYDROGENASE"/>
    <property type="match status" value="1"/>
</dbReference>
<dbReference type="InterPro" id="IPR036291">
    <property type="entry name" value="NAD(P)-bd_dom_sf"/>
</dbReference>
<protein>
    <submittedName>
        <fullName evidence="5">UDP-N-acetyl-D-glucosamine dehydrogenase</fullName>
    </submittedName>
</protein>
<dbReference type="InterPro" id="IPR028359">
    <property type="entry name" value="UDP_ManNAc/GlcNAc_DH"/>
</dbReference>
<dbReference type="InterPro" id="IPR001732">
    <property type="entry name" value="UDP-Glc/GDP-Man_DH_N"/>
</dbReference>
<dbReference type="Pfam" id="PF03720">
    <property type="entry name" value="UDPG_MGDP_dh_C"/>
    <property type="match status" value="1"/>
</dbReference>
<evidence type="ECO:0000256" key="1">
    <source>
        <dbReference type="ARBA" id="ARBA00023002"/>
    </source>
</evidence>
<dbReference type="InterPro" id="IPR017476">
    <property type="entry name" value="UDP-Glc/GDP-Man"/>
</dbReference>
<keyword evidence="2" id="KW-0520">NAD</keyword>
<evidence type="ECO:0000256" key="3">
    <source>
        <dbReference type="PIRNR" id="PIRNR000124"/>
    </source>
</evidence>
<dbReference type="RefSeq" id="WP_275409029.1">
    <property type="nucleotide sequence ID" value="NZ_BOOG01000063.1"/>
</dbReference>